<evidence type="ECO:0008006" key="3">
    <source>
        <dbReference type="Google" id="ProtNLM"/>
    </source>
</evidence>
<dbReference type="AlphaFoldDB" id="A0A4Q2KCB8"/>
<proteinExistence type="predicted"/>
<dbReference type="SUPFAM" id="SSF51126">
    <property type="entry name" value="Pectin lyase-like"/>
    <property type="match status" value="1"/>
</dbReference>
<comment type="caution">
    <text evidence="1">The sequence shown here is derived from an EMBL/GenBank/DDBJ whole genome shotgun (WGS) entry which is preliminary data.</text>
</comment>
<organism evidence="1 2">
    <name type="scientific">Candidatus Borkfalkia ceftriaxoniphila</name>
    <dbReference type="NCBI Taxonomy" id="2508949"/>
    <lineage>
        <taxon>Bacteria</taxon>
        <taxon>Bacillati</taxon>
        <taxon>Bacillota</taxon>
        <taxon>Clostridia</taxon>
        <taxon>Christensenellales</taxon>
        <taxon>Christensenellaceae</taxon>
        <taxon>Candidatus Borkfalkia</taxon>
    </lineage>
</organism>
<dbReference type="Proteomes" id="UP000291269">
    <property type="component" value="Unassembled WGS sequence"/>
</dbReference>
<keyword evidence="2" id="KW-1185">Reference proteome</keyword>
<gene>
    <name evidence="1" type="ORF">ESZ91_03760</name>
</gene>
<dbReference type="EMBL" id="SDOZ01000002">
    <property type="protein sequence ID" value="RXZ61520.1"/>
    <property type="molecule type" value="Genomic_DNA"/>
</dbReference>
<evidence type="ECO:0000313" key="1">
    <source>
        <dbReference type="EMBL" id="RXZ61520.1"/>
    </source>
</evidence>
<reference evidence="1 2" key="1">
    <citation type="journal article" date="2019" name="Gut">
        <title>Antibiotics-induced monodominance of a novel gut bacterial order.</title>
        <authorList>
            <person name="Hildebrand F."/>
            <person name="Moitinho-Silva L."/>
            <person name="Blasche S."/>
            <person name="Jahn M.T."/>
            <person name="Gossmann T.I."/>
            <person name="Heuerta-Cepas J."/>
            <person name="Hercog R."/>
            <person name="Luetge M."/>
            <person name="Bahram M."/>
            <person name="Pryszlak A."/>
            <person name="Alves R.J."/>
            <person name="Waszak S.M."/>
            <person name="Zhu A."/>
            <person name="Ye L."/>
            <person name="Costea P.I."/>
            <person name="Aalvink S."/>
            <person name="Belzer C."/>
            <person name="Forslund S.K."/>
            <person name="Sunagawa S."/>
            <person name="Hentschel U."/>
            <person name="Merten C."/>
            <person name="Patil K.R."/>
            <person name="Benes V."/>
            <person name="Bork P."/>
        </authorList>
    </citation>
    <scope>NUCLEOTIDE SEQUENCE [LARGE SCALE GENOMIC DNA]</scope>
    <source>
        <strain evidence="1 2">HDS1380</strain>
    </source>
</reference>
<accession>A0A4Q2KCB8</accession>
<protein>
    <recommendedName>
        <fullName evidence="3">Right-handed parallel beta-helix repeat-containing protein</fullName>
    </recommendedName>
</protein>
<sequence length="425" mass="47327">MIKKIRAEEKLSVSEIETIINGCVEFDTVAFEGVFRFEDTSKHFFMLGKNAVESLIMVTKPNLRLDFSKAKIFYDLKTLTCKTVFLTLYQTARNVRIIGLDLQIRYIGEATTHTLYGLYNFGHSLLVDRCNIEIYAEKQINTAALANYGGIDTPLDTQADNLSVNDSRIKIHIQPKESLLPCEVYGIHNYFANSIQISDTYIEVRNCGNGSDQCAVGLYNNGRFCRFSNNNVKANGGHNTGVSLEQAHACGMIDEGMYSLISNSNLVGEWGGSCIGLLLKGEYAKVNGCKILSTHTIKGTTVRIEGHKIILSDNILTSTSRNARIIYTVGSAVTICGNILEVLMNPDICKSGVGVMMVNCSDTIVADNQFRNIKNCGIYSKQSRANIHNNVFRSLDLPSDFKEVMEDDLNYENRLEKGENFFTIN</sequence>
<name>A0A4Q2KCB8_9FIRM</name>
<dbReference type="InterPro" id="IPR011050">
    <property type="entry name" value="Pectin_lyase_fold/virulence"/>
</dbReference>
<dbReference type="OrthoDB" id="9806903at2"/>
<evidence type="ECO:0000313" key="2">
    <source>
        <dbReference type="Proteomes" id="UP000291269"/>
    </source>
</evidence>
<dbReference type="RefSeq" id="WP_129224294.1">
    <property type="nucleotide sequence ID" value="NZ_SDOZ01000002.1"/>
</dbReference>